<proteinExistence type="predicted"/>
<gene>
    <name evidence="1" type="ORF">THICB1_40045</name>
</gene>
<organism evidence="1 2">
    <name type="scientific">Thiomonas arsenitoxydans (strain DSM 22701 / CIP 110005 / 3As)</name>
    <dbReference type="NCBI Taxonomy" id="426114"/>
    <lineage>
        <taxon>Bacteria</taxon>
        <taxon>Pseudomonadati</taxon>
        <taxon>Pseudomonadota</taxon>
        <taxon>Betaproteobacteria</taxon>
        <taxon>Burkholderiales</taxon>
        <taxon>Thiomonas</taxon>
    </lineage>
</organism>
<dbReference type="Proteomes" id="UP000078599">
    <property type="component" value="Unassembled WGS sequence"/>
</dbReference>
<evidence type="ECO:0000313" key="1">
    <source>
        <dbReference type="EMBL" id="CQR34769.1"/>
    </source>
</evidence>
<name>A0ABP1Z6X7_THIA3</name>
<reference evidence="1 2" key="1">
    <citation type="submission" date="2015-03" db="EMBL/GenBank/DDBJ databases">
        <authorList>
            <person name="Regsiter A."/>
            <person name="william w."/>
        </authorList>
    </citation>
    <scope>NUCLEOTIDE SEQUENCE [LARGE SCALE GENOMIC DNA]</scope>
    <source>
        <strain evidence="1 2">CB1</strain>
    </source>
</reference>
<dbReference type="EMBL" id="CTRI01000026">
    <property type="protein sequence ID" value="CQR34769.1"/>
    <property type="molecule type" value="Genomic_DNA"/>
</dbReference>
<evidence type="ECO:0000313" key="2">
    <source>
        <dbReference type="Proteomes" id="UP000078599"/>
    </source>
</evidence>
<accession>A0ABP1Z6X7</accession>
<keyword evidence="2" id="KW-1185">Reference proteome</keyword>
<comment type="caution">
    <text evidence="1">The sequence shown here is derived from an EMBL/GenBank/DDBJ whole genome shotgun (WGS) entry which is preliminary data.</text>
</comment>
<protein>
    <submittedName>
        <fullName evidence="1">Uncharacterized protein</fullName>
    </submittedName>
</protein>
<sequence>MKPSLFLKSVAGAGRHDDFKDVARDLAQDAAPVGSNLRDGVCTTSRDTGRLQVTDKITDMPCFRPEKIKRPHSKSCKALIFLCILWLLDLGSNQGPTD</sequence>